<reference evidence="12" key="2">
    <citation type="submission" date="2025-08" db="UniProtKB">
        <authorList>
            <consortium name="Ensembl"/>
        </authorList>
    </citation>
    <scope>IDENTIFICATION</scope>
    <source>
        <strain evidence="12">Thoroughbred</strain>
    </source>
</reference>
<dbReference type="InterPro" id="IPR003915">
    <property type="entry name" value="PKD_2"/>
</dbReference>
<dbReference type="InterPro" id="IPR013122">
    <property type="entry name" value="PKD1_2_channel"/>
</dbReference>
<evidence type="ECO:0000256" key="3">
    <source>
        <dbReference type="ARBA" id="ARBA00022692"/>
    </source>
</evidence>
<dbReference type="ExpressionAtlas" id="A0A5F5PV92">
    <property type="expression patterns" value="baseline"/>
</dbReference>
<dbReference type="InterPro" id="IPR046791">
    <property type="entry name" value="Polycystin_dom"/>
</dbReference>
<protein>
    <submittedName>
        <fullName evidence="12">Polycystin 2 like 2, transient receptor potential cation channel</fullName>
    </submittedName>
</protein>
<evidence type="ECO:0000256" key="8">
    <source>
        <dbReference type="SAM" id="MobiDB-lite"/>
    </source>
</evidence>
<keyword evidence="5 9" id="KW-0472">Membrane</keyword>
<evidence type="ECO:0000256" key="4">
    <source>
        <dbReference type="ARBA" id="ARBA00022989"/>
    </source>
</evidence>
<reference evidence="12" key="3">
    <citation type="submission" date="2025-09" db="UniProtKB">
        <authorList>
            <consortium name="Ensembl"/>
        </authorList>
    </citation>
    <scope>IDENTIFICATION</scope>
    <source>
        <strain evidence="12">Thoroughbred</strain>
    </source>
</reference>
<sequence>MAEASRWHRGGTPQHKPHYGREVEIRTTLQELLLYLIFLVNLCILSFGMVNPHMYYLNKVMSSLFLDTSVGGDERTNFKSIRSITDFWKFMEGPLLEGLYWDSWYNSEKLYDLKNSSRIYYENILLGVPRVRQLKVRNNTCKVYSSFQSLMSECYDRYTSGNEDLSEFGLKQDTEWTYSAPRTNSPWHWGFVGVYQNGGYMFTLSKLKSETKTKFINLRLNSWITRGTRVIFIDFSLYNANVNLFCIIRLVAEFPATGGILTSWQFYSVKLLRYVSYYDYFIASCEITFCIFLIVFTTQEIKNISEFKYAYFKSIWNWLELLLLALCFVAVFLNSYCIIQVFLLLGKLLKNTEEYSDFYFLAYWHIYYNNIIAITIFFAWIKNMFLAIINDTYSEVKADYSIGRRPDFELGKMIKESYHNVLEKLNLRKPQKDEDKKKKSGDLAEQARREGFDENEIQSAERMKKWKARLEKKYYSTEIQDDYQPVTQQEFRELFLYAVELEKELHYVSLKLNRVMRKVSALQY</sequence>
<feature type="compositionally biased region" description="Basic and acidic residues" evidence="8">
    <location>
        <begin position="431"/>
        <end position="452"/>
    </location>
</feature>
<comment type="subcellular location">
    <subcellularLocation>
        <location evidence="1">Membrane</location>
        <topology evidence="1">Multi-pass membrane protein</topology>
    </subcellularLocation>
</comment>
<evidence type="ECO:0000256" key="2">
    <source>
        <dbReference type="ARBA" id="ARBA00007200"/>
    </source>
</evidence>
<dbReference type="Pfam" id="PF20519">
    <property type="entry name" value="Polycystin_dom"/>
    <property type="match status" value="1"/>
</dbReference>
<comment type="similarity">
    <text evidence="2">Belongs to the polycystin family.</text>
</comment>
<gene>
    <name evidence="12 14" type="primary">PKD2L2</name>
</gene>
<dbReference type="GeneTree" id="ENSGT00940000161122"/>
<dbReference type="GO" id="GO:0016020">
    <property type="term" value="C:membrane"/>
    <property type="evidence" value="ECO:0007669"/>
    <property type="project" value="UniProtKB-SubCell"/>
</dbReference>
<keyword evidence="3 9" id="KW-0812">Transmembrane</keyword>
<dbReference type="Pfam" id="PF08016">
    <property type="entry name" value="PKD_channel"/>
    <property type="match status" value="1"/>
</dbReference>
<accession>A0A5F5PV92</accession>
<feature type="transmembrane region" description="Helical" evidence="9">
    <location>
        <begin position="32"/>
        <end position="51"/>
    </location>
</feature>
<dbReference type="Ensembl" id="ENSECAT00000072431.2">
    <property type="protein sequence ID" value="ENSECAP00000052308.2"/>
    <property type="gene ID" value="ENSECAG00000020545.4"/>
</dbReference>
<evidence type="ECO:0000256" key="5">
    <source>
        <dbReference type="ARBA" id="ARBA00023136"/>
    </source>
</evidence>
<keyword evidence="6" id="KW-0325">Glycoprotein</keyword>
<keyword evidence="4 9" id="KW-1133">Transmembrane helix</keyword>
<reference evidence="12 13" key="1">
    <citation type="journal article" date="2009" name="Science">
        <title>Genome sequence, comparative analysis, and population genetics of the domestic horse.</title>
        <authorList>
            <consortium name="Broad Institute Genome Sequencing Platform"/>
            <consortium name="Broad Institute Whole Genome Assembly Team"/>
            <person name="Wade C.M."/>
            <person name="Giulotto E."/>
            <person name="Sigurdsson S."/>
            <person name="Zoli M."/>
            <person name="Gnerre S."/>
            <person name="Imsland F."/>
            <person name="Lear T.L."/>
            <person name="Adelson D.L."/>
            <person name="Bailey E."/>
            <person name="Bellone R.R."/>
            <person name="Bloecker H."/>
            <person name="Distl O."/>
            <person name="Edgar R.C."/>
            <person name="Garber M."/>
            <person name="Leeb T."/>
            <person name="Mauceli E."/>
            <person name="MacLeod J.N."/>
            <person name="Penedo M.C.T."/>
            <person name="Raison J.M."/>
            <person name="Sharpe T."/>
            <person name="Vogel J."/>
            <person name="Andersson L."/>
            <person name="Antczak D.F."/>
            <person name="Biagi T."/>
            <person name="Binns M.M."/>
            <person name="Chowdhary B.P."/>
            <person name="Coleman S.J."/>
            <person name="Della Valle G."/>
            <person name="Fryc S."/>
            <person name="Guerin G."/>
            <person name="Hasegawa T."/>
            <person name="Hill E.W."/>
            <person name="Jurka J."/>
            <person name="Kiialainen A."/>
            <person name="Lindgren G."/>
            <person name="Liu J."/>
            <person name="Magnani E."/>
            <person name="Mickelson J.R."/>
            <person name="Murray J."/>
            <person name="Nergadze S.G."/>
            <person name="Onofrio R."/>
            <person name="Pedroni S."/>
            <person name="Piras M.F."/>
            <person name="Raudsepp T."/>
            <person name="Rocchi M."/>
            <person name="Roeed K.H."/>
            <person name="Ryder O.A."/>
            <person name="Searle S."/>
            <person name="Skow L."/>
            <person name="Swinburne J.E."/>
            <person name="Syvaenen A.C."/>
            <person name="Tozaki T."/>
            <person name="Valberg S.J."/>
            <person name="Vaudin M."/>
            <person name="White J.R."/>
            <person name="Zody M.C."/>
            <person name="Lander E.S."/>
            <person name="Lindblad-Toh K."/>
        </authorList>
    </citation>
    <scope>NUCLEOTIDE SEQUENCE [LARGE SCALE GENOMIC DNA]</scope>
    <source>
        <strain evidence="12 13">Thoroughbred</strain>
    </source>
</reference>
<evidence type="ECO:0000256" key="7">
    <source>
        <dbReference type="PIRSR" id="PIRSR603915-2"/>
    </source>
</evidence>
<dbReference type="InterPro" id="IPR051223">
    <property type="entry name" value="Polycystin"/>
</dbReference>
<keyword evidence="13" id="KW-1185">Reference proteome</keyword>
<evidence type="ECO:0000256" key="1">
    <source>
        <dbReference type="ARBA" id="ARBA00004141"/>
    </source>
</evidence>
<proteinExistence type="inferred from homology"/>
<dbReference type="PANTHER" id="PTHR10877:SF47">
    <property type="entry name" value="POLYCYSTIN-2-LIKE PROTEIN 2"/>
    <property type="match status" value="1"/>
</dbReference>
<feature type="region of interest" description="Disordered" evidence="8">
    <location>
        <begin position="431"/>
        <end position="456"/>
    </location>
</feature>
<name>A0A5F5PV92_HORSE</name>
<evidence type="ECO:0000313" key="13">
    <source>
        <dbReference type="Proteomes" id="UP000002281"/>
    </source>
</evidence>
<evidence type="ECO:0000256" key="6">
    <source>
        <dbReference type="ARBA" id="ARBA00023180"/>
    </source>
</evidence>
<dbReference type="Bgee" id="ENSECAG00000020545">
    <property type="expression patterns" value="Expressed in testis and 11 other cell types or tissues"/>
</dbReference>
<evidence type="ECO:0000259" key="10">
    <source>
        <dbReference type="Pfam" id="PF08016"/>
    </source>
</evidence>
<feature type="transmembrane region" description="Helical" evidence="9">
    <location>
        <begin position="318"/>
        <end position="346"/>
    </location>
</feature>
<dbReference type="GO" id="GO:0005509">
    <property type="term" value="F:calcium ion binding"/>
    <property type="evidence" value="ECO:0007669"/>
    <property type="project" value="InterPro"/>
</dbReference>
<organism evidence="12 13">
    <name type="scientific">Equus caballus</name>
    <name type="common">Horse</name>
    <dbReference type="NCBI Taxonomy" id="9796"/>
    <lineage>
        <taxon>Eukaryota</taxon>
        <taxon>Metazoa</taxon>
        <taxon>Chordata</taxon>
        <taxon>Craniata</taxon>
        <taxon>Vertebrata</taxon>
        <taxon>Euteleostomi</taxon>
        <taxon>Mammalia</taxon>
        <taxon>Eutheria</taxon>
        <taxon>Laurasiatheria</taxon>
        <taxon>Perissodactyla</taxon>
        <taxon>Equidae</taxon>
        <taxon>Equus</taxon>
    </lineage>
</organism>
<feature type="domain" description="Polycystin cation channel PKD1/PKD2" evidence="10">
    <location>
        <begin position="273"/>
        <end position="382"/>
    </location>
</feature>
<evidence type="ECO:0000313" key="14">
    <source>
        <dbReference type="VGNC" id="VGNC:59285"/>
    </source>
</evidence>
<dbReference type="PRINTS" id="PR01433">
    <property type="entry name" value="POLYCYSTIN2"/>
</dbReference>
<evidence type="ECO:0000313" key="12">
    <source>
        <dbReference type="Ensembl" id="ENSECAP00000052308.2"/>
    </source>
</evidence>
<dbReference type="VGNC" id="VGNC:59285">
    <property type="gene designation" value="PKD2L2"/>
</dbReference>
<evidence type="ECO:0000256" key="9">
    <source>
        <dbReference type="SAM" id="Phobius"/>
    </source>
</evidence>
<feature type="disulfide bond" evidence="7">
    <location>
        <begin position="141"/>
        <end position="154"/>
    </location>
</feature>
<dbReference type="AlphaFoldDB" id="A0A5F5PV92"/>
<evidence type="ECO:0000259" key="11">
    <source>
        <dbReference type="Pfam" id="PF20519"/>
    </source>
</evidence>
<feature type="domain" description="Polycystin" evidence="11">
    <location>
        <begin position="77"/>
        <end position="272"/>
    </location>
</feature>
<feature type="transmembrane region" description="Helical" evidence="9">
    <location>
        <begin position="358"/>
        <end position="381"/>
    </location>
</feature>
<dbReference type="Proteomes" id="UP000002281">
    <property type="component" value="Chromosome 14"/>
</dbReference>
<dbReference type="PANTHER" id="PTHR10877">
    <property type="entry name" value="POLYCYSTIN FAMILY MEMBER"/>
    <property type="match status" value="1"/>
</dbReference>
<feature type="transmembrane region" description="Helical" evidence="9">
    <location>
        <begin position="277"/>
        <end position="298"/>
    </location>
</feature>